<sequence>MSTMPPSQQRLAQAFVDLAASQVTEPSDPTGLLAALAAHGTELLGDCVTVVLYAPDDSVGPDVAGTGKELLHLARSAATWGEGPGSEARRTGVPVPDTALDGERARRDWPRYAARAVELGYGRAAALPLHVGDDTLGALVLLGPGGTPLPPELLTLGQSLTDAAGWNLERDRRLRETRALADQLGQALTSRIVIEQAKGTLAARHSITVDEAFRILRSHARSHRRRITEVAQEVVERRLDLQTD</sequence>
<dbReference type="EMBL" id="JAJSBI010000004">
    <property type="protein sequence ID" value="MCD9874269.1"/>
    <property type="molecule type" value="Genomic_DNA"/>
</dbReference>
<dbReference type="PIRSF" id="PIRSF036625">
    <property type="entry name" value="GAF_ANTAR"/>
    <property type="match status" value="1"/>
</dbReference>
<dbReference type="InterPro" id="IPR005561">
    <property type="entry name" value="ANTAR"/>
</dbReference>
<evidence type="ECO:0000313" key="5">
    <source>
        <dbReference type="Proteomes" id="UP001108029"/>
    </source>
</evidence>
<gene>
    <name evidence="4" type="ORF">LJ657_11380</name>
</gene>
<evidence type="ECO:0000259" key="3">
    <source>
        <dbReference type="PROSITE" id="PS50921"/>
    </source>
</evidence>
<dbReference type="Pfam" id="PF03861">
    <property type="entry name" value="ANTAR"/>
    <property type="match status" value="1"/>
</dbReference>
<evidence type="ECO:0000256" key="1">
    <source>
        <dbReference type="ARBA" id="ARBA00023015"/>
    </source>
</evidence>
<comment type="caution">
    <text evidence="4">The sequence shown here is derived from an EMBL/GenBank/DDBJ whole genome shotgun (WGS) entry which is preliminary data.</text>
</comment>
<dbReference type="GO" id="GO:0003723">
    <property type="term" value="F:RNA binding"/>
    <property type="evidence" value="ECO:0007669"/>
    <property type="project" value="InterPro"/>
</dbReference>
<dbReference type="Gene3D" id="3.30.450.40">
    <property type="match status" value="1"/>
</dbReference>
<dbReference type="Gene3D" id="1.10.10.10">
    <property type="entry name" value="Winged helix-like DNA-binding domain superfamily/Winged helix DNA-binding domain"/>
    <property type="match status" value="1"/>
</dbReference>
<dbReference type="Proteomes" id="UP001108029">
    <property type="component" value="Unassembled WGS sequence"/>
</dbReference>
<evidence type="ECO:0000313" key="4">
    <source>
        <dbReference type="EMBL" id="MCD9874269.1"/>
    </source>
</evidence>
<dbReference type="AlphaFoldDB" id="A0A9Q3VKJ4"/>
<evidence type="ECO:0000256" key="2">
    <source>
        <dbReference type="ARBA" id="ARBA00023163"/>
    </source>
</evidence>
<dbReference type="SMART" id="SM01012">
    <property type="entry name" value="ANTAR"/>
    <property type="match status" value="1"/>
</dbReference>
<proteinExistence type="predicted"/>
<keyword evidence="5" id="KW-1185">Reference proteome</keyword>
<organism evidence="4 5">
    <name type="scientific">Streptomyces guryensis</name>
    <dbReference type="NCBI Taxonomy" id="2886947"/>
    <lineage>
        <taxon>Bacteria</taxon>
        <taxon>Bacillati</taxon>
        <taxon>Actinomycetota</taxon>
        <taxon>Actinomycetes</taxon>
        <taxon>Kitasatosporales</taxon>
        <taxon>Streptomycetaceae</taxon>
        <taxon>Streptomyces</taxon>
    </lineage>
</organism>
<reference evidence="4" key="1">
    <citation type="submission" date="2021-12" db="EMBL/GenBank/DDBJ databases">
        <authorList>
            <person name="Lee J.-H."/>
            <person name="Kim S.-B."/>
        </authorList>
    </citation>
    <scope>NUCLEOTIDE SEQUENCE</scope>
    <source>
        <strain evidence="4">NR30</strain>
    </source>
</reference>
<dbReference type="InterPro" id="IPR012074">
    <property type="entry name" value="GAF_ANTAR"/>
</dbReference>
<keyword evidence="1" id="KW-0805">Transcription regulation</keyword>
<dbReference type="InterPro" id="IPR036388">
    <property type="entry name" value="WH-like_DNA-bd_sf"/>
</dbReference>
<protein>
    <submittedName>
        <fullName evidence="4">GAF and ANTAR domain-containing protein</fullName>
    </submittedName>
</protein>
<dbReference type="RefSeq" id="WP_232648318.1">
    <property type="nucleotide sequence ID" value="NZ_JAJSBI010000004.1"/>
</dbReference>
<dbReference type="SUPFAM" id="SSF55781">
    <property type="entry name" value="GAF domain-like"/>
    <property type="match status" value="1"/>
</dbReference>
<feature type="domain" description="ANTAR" evidence="3">
    <location>
        <begin position="174"/>
        <end position="235"/>
    </location>
</feature>
<dbReference type="SUPFAM" id="SSF52172">
    <property type="entry name" value="CheY-like"/>
    <property type="match status" value="1"/>
</dbReference>
<dbReference type="InterPro" id="IPR029016">
    <property type="entry name" value="GAF-like_dom_sf"/>
</dbReference>
<dbReference type="InterPro" id="IPR011006">
    <property type="entry name" value="CheY-like_superfamily"/>
</dbReference>
<name>A0A9Q3VKJ4_9ACTN</name>
<accession>A0A9Q3VKJ4</accession>
<dbReference type="PROSITE" id="PS50921">
    <property type="entry name" value="ANTAR"/>
    <property type="match status" value="1"/>
</dbReference>
<keyword evidence="2" id="KW-0804">Transcription</keyword>